<dbReference type="FunFam" id="1.25.40.180:FF:000004">
    <property type="entry name" value="pre-mRNA-splicing factor CWC22 homolog"/>
    <property type="match status" value="1"/>
</dbReference>
<feature type="compositionally biased region" description="Basic and acidic residues" evidence="6">
    <location>
        <begin position="193"/>
        <end position="205"/>
    </location>
</feature>
<dbReference type="InterPro" id="IPR003890">
    <property type="entry name" value="MIF4G-like_typ-3"/>
</dbReference>
<dbReference type="PROSITE" id="PS51366">
    <property type="entry name" value="MI"/>
    <property type="match status" value="1"/>
</dbReference>
<feature type="domain" description="MI" evidence="7">
    <location>
        <begin position="538"/>
        <end position="654"/>
    </location>
</feature>
<name>A0A3Q0J505_DIACI</name>
<keyword evidence="4" id="KW-0508">mRNA splicing</keyword>
<dbReference type="GeneID" id="103514855"/>
<dbReference type="RefSeq" id="XP_026683506.1">
    <property type="nucleotide sequence ID" value="XM_026827705.1"/>
</dbReference>
<evidence type="ECO:0000256" key="3">
    <source>
        <dbReference type="ARBA" id="ARBA00022664"/>
    </source>
</evidence>
<evidence type="ECO:0000256" key="2">
    <source>
        <dbReference type="ARBA" id="ARBA00006856"/>
    </source>
</evidence>
<dbReference type="Proteomes" id="UP000079169">
    <property type="component" value="Unplaced"/>
</dbReference>
<feature type="compositionally biased region" description="Basic and acidic residues" evidence="6">
    <location>
        <begin position="96"/>
        <end position="116"/>
    </location>
</feature>
<organism evidence="8 9">
    <name type="scientific">Diaphorina citri</name>
    <name type="common">Asian citrus psyllid</name>
    <dbReference type="NCBI Taxonomy" id="121845"/>
    <lineage>
        <taxon>Eukaryota</taxon>
        <taxon>Metazoa</taxon>
        <taxon>Ecdysozoa</taxon>
        <taxon>Arthropoda</taxon>
        <taxon>Hexapoda</taxon>
        <taxon>Insecta</taxon>
        <taxon>Pterygota</taxon>
        <taxon>Neoptera</taxon>
        <taxon>Paraneoptera</taxon>
        <taxon>Hemiptera</taxon>
        <taxon>Sternorrhyncha</taxon>
        <taxon>Psylloidea</taxon>
        <taxon>Psyllidae</taxon>
        <taxon>Diaphorininae</taxon>
        <taxon>Diaphorina</taxon>
    </lineage>
</organism>
<feature type="compositionally biased region" description="Basic and acidic residues" evidence="6">
    <location>
        <begin position="65"/>
        <end position="87"/>
    </location>
</feature>
<dbReference type="InterPro" id="IPR003891">
    <property type="entry name" value="Initiation_fac_eIF4g_MI"/>
</dbReference>
<sequence length="690" mass="80389">MKRMKRRKKHHSADEQSDVDANVKNNKRNKKETDSESEDKGKRNKKHGKERNVKEIDSEDESDDRNEWKQMKKEKTHRDELSKSESKRKNKKHKKEKNDRSSDIEEGRYQSRDDDRRKRRKDKRREREDHSHDSDLEYISRPVGSRYYDVQKHYDEDQITYKESQVKVGSRYYGDSGRKDQRDSTKQTPQNKQKTENESKPESSEPKTSTNILSSKTGGAYIPPAKLKLMQQSISDKSSVEYQRISWETLKKSIHGSVNKVNTGNIGIIARKLFQENIIRGRGLLTRTILQAQAASPTFTNVYAALVDIINSKFPSIGELLLNRCIQQFKRSFKRNDKALCINSVTFIAHLVNQQVAHEIIVLEILTLLVETPTNDSIEVACALLKECGKKLTELSSKGVTAIFSMLLNILHEGKLEKRVQYMIEVLAQVRKDNFKDFPDVIEDLDLVPEEDKFTHLMTLDGVKDTQDILNVFQYDPEYLMNEEKYTTLRREILGDEDEDDEDGDDEEDEDEEESEAEEGEKENKETIIDNTETNLVALRRTIYLTIHSSLDFEECAHKLLRMQLKPGQESELCHMFLDCCAEQRTYEKFFGLLAQRFCQINKMYVAPLEQIFRESYSTVHRLDINKLRNVAKFFAHQLFTDAIGWHVLSCIHLNEEETTSSGRIFIKILFQELSEYMGLSKLNQKIKDP</sequence>
<gene>
    <name evidence="9" type="primary">LOC103514855</name>
</gene>
<dbReference type="Pfam" id="PF02854">
    <property type="entry name" value="MIF4G"/>
    <property type="match status" value="1"/>
</dbReference>
<comment type="similarity">
    <text evidence="2">Belongs to the CWC22 family.</text>
</comment>
<accession>A0A3Q0J505</accession>
<proteinExistence type="inferred from homology"/>
<dbReference type="GO" id="GO:0000398">
    <property type="term" value="P:mRNA splicing, via spliceosome"/>
    <property type="evidence" value="ECO:0007669"/>
    <property type="project" value="TreeGrafter"/>
</dbReference>
<evidence type="ECO:0000256" key="1">
    <source>
        <dbReference type="ARBA" id="ARBA00004324"/>
    </source>
</evidence>
<keyword evidence="5" id="KW-0539">Nucleus</keyword>
<dbReference type="GO" id="GO:0016607">
    <property type="term" value="C:nuclear speck"/>
    <property type="evidence" value="ECO:0007669"/>
    <property type="project" value="UniProtKB-SubCell"/>
</dbReference>
<evidence type="ECO:0000313" key="9">
    <source>
        <dbReference type="RefSeq" id="XP_026683506.1"/>
    </source>
</evidence>
<protein>
    <submittedName>
        <fullName evidence="9">Pre-mRNA-splicing factor CWC22 homolog isoform X1</fullName>
    </submittedName>
</protein>
<evidence type="ECO:0000256" key="5">
    <source>
        <dbReference type="ARBA" id="ARBA00023242"/>
    </source>
</evidence>
<feature type="compositionally biased region" description="Basic residues" evidence="6">
    <location>
        <begin position="1"/>
        <end position="11"/>
    </location>
</feature>
<feature type="compositionally biased region" description="Basic and acidic residues" evidence="6">
    <location>
        <begin position="31"/>
        <end position="41"/>
    </location>
</feature>
<dbReference type="SMART" id="SM00544">
    <property type="entry name" value="MA3"/>
    <property type="match status" value="1"/>
</dbReference>
<dbReference type="InterPro" id="IPR050781">
    <property type="entry name" value="CWC22_splicing_factor"/>
</dbReference>
<keyword evidence="3" id="KW-0507">mRNA processing</keyword>
<dbReference type="SUPFAM" id="SSF48371">
    <property type="entry name" value="ARM repeat"/>
    <property type="match status" value="1"/>
</dbReference>
<dbReference type="SMART" id="SM00543">
    <property type="entry name" value="MIF4G"/>
    <property type="match status" value="1"/>
</dbReference>
<feature type="compositionally biased region" description="Basic and acidic residues" evidence="6">
    <location>
        <begin position="176"/>
        <end position="185"/>
    </location>
</feature>
<evidence type="ECO:0000256" key="4">
    <source>
        <dbReference type="ARBA" id="ARBA00023187"/>
    </source>
</evidence>
<feature type="region of interest" description="Disordered" evidence="6">
    <location>
        <begin position="1"/>
        <end position="219"/>
    </location>
</feature>
<dbReference type="GO" id="GO:0003723">
    <property type="term" value="F:RNA binding"/>
    <property type="evidence" value="ECO:0007669"/>
    <property type="project" value="InterPro"/>
</dbReference>
<dbReference type="Pfam" id="PF02847">
    <property type="entry name" value="MA3"/>
    <property type="match status" value="1"/>
</dbReference>
<dbReference type="PANTHER" id="PTHR18034">
    <property type="entry name" value="CELL CYCLE CONTROL PROTEIN CWF22-RELATED"/>
    <property type="match status" value="1"/>
</dbReference>
<dbReference type="Gene3D" id="1.25.40.180">
    <property type="match status" value="1"/>
</dbReference>
<dbReference type="InterPro" id="IPR016024">
    <property type="entry name" value="ARM-type_fold"/>
</dbReference>
<evidence type="ECO:0000313" key="8">
    <source>
        <dbReference type="Proteomes" id="UP000079169"/>
    </source>
</evidence>
<comment type="subcellular location">
    <subcellularLocation>
        <location evidence="1">Nucleus speckle</location>
    </subcellularLocation>
</comment>
<evidence type="ECO:0000256" key="6">
    <source>
        <dbReference type="SAM" id="MobiDB-lite"/>
    </source>
</evidence>
<dbReference type="PANTHER" id="PTHR18034:SF3">
    <property type="entry name" value="PRE-MRNA-SPLICING FACTOR CWC22 HOMOLOG"/>
    <property type="match status" value="1"/>
</dbReference>
<feature type="compositionally biased region" description="Basic and acidic residues" evidence="6">
    <location>
        <begin position="125"/>
        <end position="135"/>
    </location>
</feature>
<dbReference type="CTD" id="35099"/>
<keyword evidence="8" id="KW-1185">Reference proteome</keyword>
<reference evidence="9" key="1">
    <citation type="submission" date="2025-08" db="UniProtKB">
        <authorList>
            <consortium name="RefSeq"/>
        </authorList>
    </citation>
    <scope>IDENTIFICATION</scope>
</reference>
<dbReference type="GO" id="GO:0071013">
    <property type="term" value="C:catalytic step 2 spliceosome"/>
    <property type="evidence" value="ECO:0007669"/>
    <property type="project" value="TreeGrafter"/>
</dbReference>
<dbReference type="AlphaFoldDB" id="A0A3Q0J505"/>
<feature type="region of interest" description="Disordered" evidence="6">
    <location>
        <begin position="490"/>
        <end position="529"/>
    </location>
</feature>
<evidence type="ECO:0000259" key="7">
    <source>
        <dbReference type="PROSITE" id="PS51366"/>
    </source>
</evidence>
<feature type="compositionally biased region" description="Acidic residues" evidence="6">
    <location>
        <begin position="495"/>
        <end position="521"/>
    </location>
</feature>
<feature type="compositionally biased region" description="Basic and acidic residues" evidence="6">
    <location>
        <begin position="149"/>
        <end position="160"/>
    </location>
</feature>
<dbReference type="KEGG" id="dci:103514855"/>